<sequence>MSIEKLLVIEPQELSFRFELMKNASCTIQLCSNSSRHVAFKVMTTSPEKYFVRPNNGILSPGSTCDVEVIMRAPEEVPPNMECKDKFLIKSVLASPDDTVARTRKLFNDRAHAVGDYKLRVVYVLPQQQQSPNLDIERSSSSTQLEGKNEWLADNLYMKAVAVLFSSLIILYLIMRILPVIWSWMFVVTFFVIKMAKRLVSDSVEDWVVKTLVYICVHFFTVVFQRKGSRSGRETEVPVVG</sequence>
<keyword evidence="2" id="KW-0472">Membrane</keyword>
<dbReference type="InterPro" id="IPR013783">
    <property type="entry name" value="Ig-like_fold"/>
</dbReference>
<evidence type="ECO:0000259" key="3">
    <source>
        <dbReference type="PROSITE" id="PS50202"/>
    </source>
</evidence>
<dbReference type="SUPFAM" id="SSF49354">
    <property type="entry name" value="PapD-like"/>
    <property type="match status" value="1"/>
</dbReference>
<evidence type="ECO:0000256" key="1">
    <source>
        <dbReference type="ARBA" id="ARBA00008932"/>
    </source>
</evidence>
<comment type="similarity">
    <text evidence="1">Belongs to the VAMP-associated protein (VAP) (TC 9.B.17) family.</text>
</comment>
<reference evidence="4 5" key="1">
    <citation type="submission" date="2024-06" db="EMBL/GenBank/DDBJ databases">
        <title>A chromosome level genome sequence of Diviner's sage (Salvia divinorum).</title>
        <authorList>
            <person name="Ford S.A."/>
            <person name="Ro D.-K."/>
            <person name="Ness R.W."/>
            <person name="Phillips M.A."/>
        </authorList>
    </citation>
    <scope>NUCLEOTIDE SEQUENCE [LARGE SCALE GENOMIC DNA]</scope>
    <source>
        <strain evidence="4">SAF-2024a</strain>
        <tissue evidence="4">Leaf</tissue>
    </source>
</reference>
<evidence type="ECO:0000313" key="5">
    <source>
        <dbReference type="Proteomes" id="UP001567538"/>
    </source>
</evidence>
<keyword evidence="2" id="KW-0812">Transmembrane</keyword>
<proteinExistence type="inferred from homology"/>
<evidence type="ECO:0000313" key="4">
    <source>
        <dbReference type="EMBL" id="KAL1549008.1"/>
    </source>
</evidence>
<dbReference type="InterPro" id="IPR000535">
    <property type="entry name" value="MSP_dom"/>
</dbReference>
<accession>A0ABD1H117</accession>
<dbReference type="FunFam" id="2.60.40.10:FF:000813">
    <property type="entry name" value="Vesicle-associated protein 1-1"/>
    <property type="match status" value="1"/>
</dbReference>
<name>A0ABD1H117_SALDI</name>
<feature type="domain" description="MSP" evidence="3">
    <location>
        <begin position="6"/>
        <end position="124"/>
    </location>
</feature>
<dbReference type="PANTHER" id="PTHR10809">
    <property type="entry name" value="VESICLE-ASSOCIATED MEMBRANE PROTEIN-ASSOCIATED PROTEIN"/>
    <property type="match status" value="1"/>
</dbReference>
<dbReference type="AlphaFoldDB" id="A0ABD1H117"/>
<dbReference type="InterPro" id="IPR008962">
    <property type="entry name" value="PapD-like_sf"/>
</dbReference>
<dbReference type="Proteomes" id="UP001567538">
    <property type="component" value="Unassembled WGS sequence"/>
</dbReference>
<dbReference type="PANTHER" id="PTHR10809:SF160">
    <property type="entry name" value="VESICLE-ASSOCIATED PROTEIN 1-3"/>
    <property type="match status" value="1"/>
</dbReference>
<dbReference type="PROSITE" id="PS50202">
    <property type="entry name" value="MSP"/>
    <property type="match status" value="1"/>
</dbReference>
<dbReference type="Pfam" id="PF00635">
    <property type="entry name" value="Motile_Sperm"/>
    <property type="match status" value="1"/>
</dbReference>
<comment type="caution">
    <text evidence="4">The sequence shown here is derived from an EMBL/GenBank/DDBJ whole genome shotgun (WGS) entry which is preliminary data.</text>
</comment>
<feature type="transmembrane region" description="Helical" evidence="2">
    <location>
        <begin position="207"/>
        <end position="224"/>
    </location>
</feature>
<dbReference type="Gene3D" id="2.60.40.10">
    <property type="entry name" value="Immunoglobulins"/>
    <property type="match status" value="1"/>
</dbReference>
<evidence type="ECO:0000256" key="2">
    <source>
        <dbReference type="SAM" id="Phobius"/>
    </source>
</evidence>
<organism evidence="4 5">
    <name type="scientific">Salvia divinorum</name>
    <name type="common">Maria pastora</name>
    <name type="synonym">Diviner's sage</name>
    <dbReference type="NCBI Taxonomy" id="28513"/>
    <lineage>
        <taxon>Eukaryota</taxon>
        <taxon>Viridiplantae</taxon>
        <taxon>Streptophyta</taxon>
        <taxon>Embryophyta</taxon>
        <taxon>Tracheophyta</taxon>
        <taxon>Spermatophyta</taxon>
        <taxon>Magnoliopsida</taxon>
        <taxon>eudicotyledons</taxon>
        <taxon>Gunneridae</taxon>
        <taxon>Pentapetalae</taxon>
        <taxon>asterids</taxon>
        <taxon>lamiids</taxon>
        <taxon>Lamiales</taxon>
        <taxon>Lamiaceae</taxon>
        <taxon>Nepetoideae</taxon>
        <taxon>Mentheae</taxon>
        <taxon>Salviinae</taxon>
        <taxon>Salvia</taxon>
        <taxon>Salvia subgen. Calosphace</taxon>
    </lineage>
</organism>
<dbReference type="EMBL" id="JBEAFC010000007">
    <property type="protein sequence ID" value="KAL1549008.1"/>
    <property type="molecule type" value="Genomic_DNA"/>
</dbReference>
<gene>
    <name evidence="4" type="ORF">AAHA92_17165</name>
</gene>
<keyword evidence="2" id="KW-1133">Transmembrane helix</keyword>
<dbReference type="GO" id="GO:0005783">
    <property type="term" value="C:endoplasmic reticulum"/>
    <property type="evidence" value="ECO:0007669"/>
    <property type="project" value="UniProtKB-ARBA"/>
</dbReference>
<keyword evidence="5" id="KW-1185">Reference proteome</keyword>
<dbReference type="InterPro" id="IPR016763">
    <property type="entry name" value="VAP"/>
</dbReference>
<protein>
    <submittedName>
        <fullName evidence="4">Vesicle-associated protein 1-2-like isoform X1</fullName>
    </submittedName>
</protein>